<protein>
    <submittedName>
        <fullName evidence="6">Leucine-rich repeat-containing protein 23</fullName>
    </submittedName>
</protein>
<proteinExistence type="predicted"/>
<name>A0A8E0VPQ2_9TREM</name>
<evidence type="ECO:0000256" key="3">
    <source>
        <dbReference type="ARBA" id="ARBA00022737"/>
    </source>
</evidence>
<dbReference type="OrthoDB" id="6334211at2759"/>
<evidence type="ECO:0000313" key="6">
    <source>
        <dbReference type="EMBL" id="KAA0200796.1"/>
    </source>
</evidence>
<evidence type="ECO:0000256" key="2">
    <source>
        <dbReference type="ARBA" id="ARBA00022614"/>
    </source>
</evidence>
<dbReference type="InterPro" id="IPR001611">
    <property type="entry name" value="Leu-rich_rpt"/>
</dbReference>
<organism evidence="6 7">
    <name type="scientific">Fasciolopsis buskii</name>
    <dbReference type="NCBI Taxonomy" id="27845"/>
    <lineage>
        <taxon>Eukaryota</taxon>
        <taxon>Metazoa</taxon>
        <taxon>Spiralia</taxon>
        <taxon>Lophotrochozoa</taxon>
        <taxon>Platyhelminthes</taxon>
        <taxon>Trematoda</taxon>
        <taxon>Digenea</taxon>
        <taxon>Plagiorchiida</taxon>
        <taxon>Echinostomata</taxon>
        <taxon>Echinostomatoidea</taxon>
        <taxon>Fasciolidae</taxon>
        <taxon>Fasciolopsis</taxon>
    </lineage>
</organism>
<evidence type="ECO:0000313" key="7">
    <source>
        <dbReference type="Proteomes" id="UP000728185"/>
    </source>
</evidence>
<dbReference type="SMART" id="SM00369">
    <property type="entry name" value="LRR_TYP"/>
    <property type="match status" value="4"/>
</dbReference>
<dbReference type="InterPro" id="IPR050576">
    <property type="entry name" value="Cilia_flagella_integrity"/>
</dbReference>
<comment type="caution">
    <text evidence="6">The sequence shown here is derived from an EMBL/GenBank/DDBJ whole genome shotgun (WGS) entry which is preliminary data.</text>
</comment>
<dbReference type="PROSITE" id="PS51450">
    <property type="entry name" value="LRR"/>
    <property type="match status" value="2"/>
</dbReference>
<keyword evidence="7" id="KW-1185">Reference proteome</keyword>
<dbReference type="InterPro" id="IPR003591">
    <property type="entry name" value="Leu-rich_rpt_typical-subtyp"/>
</dbReference>
<keyword evidence="4" id="KW-0969">Cilium</keyword>
<evidence type="ECO:0000256" key="5">
    <source>
        <dbReference type="ARBA" id="ARBA00023273"/>
    </source>
</evidence>
<accession>A0A8E0VPQ2</accession>
<dbReference type="PANTHER" id="PTHR45973:SF9">
    <property type="entry name" value="LEUCINE-RICH REPEAT-CONTAINING PROTEIN 46"/>
    <property type="match status" value="1"/>
</dbReference>
<evidence type="ECO:0000256" key="4">
    <source>
        <dbReference type="ARBA" id="ARBA00023069"/>
    </source>
</evidence>
<dbReference type="SUPFAM" id="SSF52058">
    <property type="entry name" value="L domain-like"/>
    <property type="match status" value="1"/>
</dbReference>
<dbReference type="InterPro" id="IPR032675">
    <property type="entry name" value="LRR_dom_sf"/>
</dbReference>
<comment type="subcellular location">
    <subcellularLocation>
        <location evidence="1">Cell projection</location>
        <location evidence="1">Cilium</location>
    </subcellularLocation>
</comment>
<keyword evidence="5" id="KW-0966">Cell projection</keyword>
<dbReference type="PANTHER" id="PTHR45973">
    <property type="entry name" value="PROTEIN PHOSPHATASE 1 REGULATORY SUBUNIT SDS22-RELATED"/>
    <property type="match status" value="1"/>
</dbReference>
<reference evidence="6" key="1">
    <citation type="submission" date="2019-05" db="EMBL/GenBank/DDBJ databases">
        <title>Annotation for the trematode Fasciolopsis buski.</title>
        <authorList>
            <person name="Choi Y.-J."/>
        </authorList>
    </citation>
    <scope>NUCLEOTIDE SEQUENCE</scope>
    <source>
        <strain evidence="6">HT</strain>
        <tissue evidence="6">Whole worm</tissue>
    </source>
</reference>
<dbReference type="Gene3D" id="3.80.10.10">
    <property type="entry name" value="Ribonuclease Inhibitor"/>
    <property type="match status" value="2"/>
</dbReference>
<keyword evidence="3" id="KW-0677">Repeat</keyword>
<dbReference type="Proteomes" id="UP000728185">
    <property type="component" value="Unassembled WGS sequence"/>
</dbReference>
<sequence>MLTSVDLLETFIFLKHINLTFNELTDLRPLERLHNLRELNASNNHIAKFPVGNWPLMSVLDLSNNSITRLRQTYMPKLLVLNLNNNNIRRLTEPETGAPFFTGENFPNLHTLQLAQNKLYLFDSAPNDPSAPFTLDIRLPRLSALFLGGNSLTSLALYSIQLVPQTPTELSDDQIQVEEREPNREEIVKERDGSALGVLPELSVLNLRSNGLRDLDGLTLESVPRLQYLNLRTHLFSIILENPIYEMKDYRLEMRVTVPSLRRLDKEVYTAQENEEADLLLEQQKQE</sequence>
<evidence type="ECO:0000256" key="1">
    <source>
        <dbReference type="ARBA" id="ARBA00004138"/>
    </source>
</evidence>
<keyword evidence="2" id="KW-0433">Leucine-rich repeat</keyword>
<gene>
    <name evidence="6" type="ORF">FBUS_03755</name>
</gene>
<dbReference type="AlphaFoldDB" id="A0A8E0VPQ2"/>
<dbReference type="EMBL" id="LUCM01000286">
    <property type="protein sequence ID" value="KAA0200796.1"/>
    <property type="molecule type" value="Genomic_DNA"/>
</dbReference>